<reference evidence="3" key="1">
    <citation type="journal article" date="2018" name="Microbiol. Resour. Announc.">
        <title>Complete Sequence and Annotation of the Mycoplasma phocidae Strain 105T Genome.</title>
        <authorList>
            <person name="Frasca S. Jr."/>
            <person name="Kutish G.F."/>
            <person name="Michaels D.L."/>
            <person name="Brown D.R."/>
        </authorList>
    </citation>
    <scope>NUCLEOTIDE SEQUENCE [LARGE SCALE GENOMIC DNA]</scope>
    <source>
        <strain evidence="3">105</strain>
    </source>
</reference>
<dbReference type="InterPro" id="IPR036568">
    <property type="entry name" value="GGCT-like_sf"/>
</dbReference>
<feature type="domain" description="Gamma-glutamylcyclotransferase AIG2-like" evidence="1">
    <location>
        <begin position="16"/>
        <end position="93"/>
    </location>
</feature>
<dbReference type="Pfam" id="PF06094">
    <property type="entry name" value="GGACT"/>
    <property type="match status" value="1"/>
</dbReference>
<gene>
    <name evidence="2" type="ORF">DA803_00430</name>
</gene>
<protein>
    <recommendedName>
        <fullName evidence="1">Gamma-glutamylcyclotransferase AIG2-like domain-containing protein</fullName>
    </recommendedName>
</protein>
<evidence type="ECO:0000313" key="3">
    <source>
        <dbReference type="Proteomes" id="UP000252477"/>
    </source>
</evidence>
<dbReference type="Proteomes" id="UP000252477">
    <property type="component" value="Chromosome"/>
</dbReference>
<evidence type="ECO:0000259" key="1">
    <source>
        <dbReference type="Pfam" id="PF06094"/>
    </source>
</evidence>
<dbReference type="InterPro" id="IPR013024">
    <property type="entry name" value="GGCT-like"/>
</dbReference>
<sequence>MQDPIFFENLFAKDTKRMAATLNGYVKCVDESRYFLLKKDLSSQVRGTVFEITKEELFMVDRWKMFPQYQRFTANVHLNDKNEILENVFVYTKLELGKYYLASDDMGFFKDPSSSEDNLRAFIELEKQSKKMPISDAIFLYEVDEKNYELIRNFTHPYVALILEDKENKLFSIQSCALFAIHENNKYYAALTSFGNKVGMNSIMYYEVFNDKIPNSHSEITIKTLYDMDIAFLNNKKPAFYLTHREDSEEKNGKMGWYKDVAFELVTPDFNLDPMLRFDQLLTAFFRSVK</sequence>
<name>A0A2Z5IQT5_9BACT</name>
<dbReference type="SUPFAM" id="SSF110857">
    <property type="entry name" value="Gamma-glutamyl cyclotransferase-like"/>
    <property type="match status" value="1"/>
</dbReference>
<keyword evidence="3" id="KW-1185">Reference proteome</keyword>
<dbReference type="AlphaFoldDB" id="A0A2Z5IQT5"/>
<proteinExistence type="predicted"/>
<evidence type="ECO:0000313" key="2">
    <source>
        <dbReference type="EMBL" id="AXE60566.1"/>
    </source>
</evidence>
<dbReference type="KEGG" id="mpho:DA803_00430"/>
<organism evidence="2 3">
    <name type="scientific">[Mycoplasma] phocae</name>
    <dbReference type="NCBI Taxonomy" id="142651"/>
    <lineage>
        <taxon>Bacteria</taxon>
        <taxon>Bacillati</taxon>
        <taxon>Mycoplasmatota</taxon>
        <taxon>Mycoplasmoidales</taxon>
        <taxon>Metamycoplasmataceae</taxon>
        <taxon>Metamycoplasma</taxon>
    </lineage>
</organism>
<dbReference type="Gene3D" id="3.10.490.10">
    <property type="entry name" value="Gamma-glutamyl cyclotransferase-like"/>
    <property type="match status" value="1"/>
</dbReference>
<dbReference type="OrthoDB" id="394793at2"/>
<dbReference type="EMBL" id="CP029295">
    <property type="protein sequence ID" value="AXE60566.1"/>
    <property type="molecule type" value="Genomic_DNA"/>
</dbReference>
<accession>A0A2Z5IQT5</accession>
<dbReference type="CDD" id="cd06661">
    <property type="entry name" value="GGCT_like"/>
    <property type="match status" value="1"/>
</dbReference>
<dbReference type="InterPro" id="IPR009288">
    <property type="entry name" value="AIG2-like_dom"/>
</dbReference>